<proteinExistence type="predicted"/>
<dbReference type="Pfam" id="PF14719">
    <property type="entry name" value="PID_2"/>
    <property type="match status" value="1"/>
</dbReference>
<evidence type="ECO:0000313" key="2">
    <source>
        <dbReference type="EMBL" id="KAJ1365932.1"/>
    </source>
</evidence>
<feature type="domain" description="PID" evidence="1">
    <location>
        <begin position="60"/>
        <end position="122"/>
    </location>
</feature>
<dbReference type="Proteomes" id="UP001196413">
    <property type="component" value="Unassembled WGS sequence"/>
</dbReference>
<name>A0AAD5WD16_PARTN</name>
<comment type="caution">
    <text evidence="2">The sequence shown here is derived from an EMBL/GenBank/DDBJ whole genome shotgun (WGS) entry which is preliminary data.</text>
</comment>
<evidence type="ECO:0000313" key="3">
    <source>
        <dbReference type="Proteomes" id="UP001196413"/>
    </source>
</evidence>
<organism evidence="2 3">
    <name type="scientific">Parelaphostrongylus tenuis</name>
    <name type="common">Meningeal worm</name>
    <dbReference type="NCBI Taxonomy" id="148309"/>
    <lineage>
        <taxon>Eukaryota</taxon>
        <taxon>Metazoa</taxon>
        <taxon>Ecdysozoa</taxon>
        <taxon>Nematoda</taxon>
        <taxon>Chromadorea</taxon>
        <taxon>Rhabditida</taxon>
        <taxon>Rhabditina</taxon>
        <taxon>Rhabditomorpha</taxon>
        <taxon>Strongyloidea</taxon>
        <taxon>Metastrongylidae</taxon>
        <taxon>Parelaphostrongylus</taxon>
    </lineage>
</organism>
<dbReference type="AlphaFoldDB" id="A0AAD5WD16"/>
<dbReference type="EMBL" id="JAHQIW010005403">
    <property type="protein sequence ID" value="KAJ1365932.1"/>
    <property type="molecule type" value="Genomic_DNA"/>
</dbReference>
<protein>
    <recommendedName>
        <fullName evidence="1">PID domain-containing protein</fullName>
    </recommendedName>
</protein>
<accession>A0AAD5WD16</accession>
<sequence>MNFNDMFNHRFVTLVRWDSRQTQEEEKIPMLGIPSSASHFFTLPFRKKSQRYVVNPPNDSYNVIRLGNVLTVLASGEHCFDKPLALIWKAYCSRTGADLSMNLNITQSGSKAETKEQGLTEY</sequence>
<dbReference type="InterPro" id="IPR006020">
    <property type="entry name" value="PTB/PI_dom"/>
</dbReference>
<reference evidence="2" key="1">
    <citation type="submission" date="2021-06" db="EMBL/GenBank/DDBJ databases">
        <title>Parelaphostrongylus tenuis whole genome reference sequence.</title>
        <authorList>
            <person name="Garwood T.J."/>
            <person name="Larsen P.A."/>
            <person name="Fountain-Jones N.M."/>
            <person name="Garbe J.R."/>
            <person name="Macchietto M.G."/>
            <person name="Kania S.A."/>
            <person name="Gerhold R.W."/>
            <person name="Richards J.E."/>
            <person name="Wolf T.M."/>
        </authorList>
    </citation>
    <scope>NUCLEOTIDE SEQUENCE</scope>
    <source>
        <strain evidence="2">MNPRO001-30</strain>
        <tissue evidence="2">Meninges</tissue>
    </source>
</reference>
<evidence type="ECO:0000259" key="1">
    <source>
        <dbReference type="Pfam" id="PF14719"/>
    </source>
</evidence>
<keyword evidence="3" id="KW-1185">Reference proteome</keyword>
<gene>
    <name evidence="2" type="ORF">KIN20_026416</name>
</gene>